<dbReference type="Proteomes" id="UP001371456">
    <property type="component" value="Unassembled WGS sequence"/>
</dbReference>
<evidence type="ECO:0000313" key="1">
    <source>
        <dbReference type="EMBL" id="KAK6775905.1"/>
    </source>
</evidence>
<proteinExistence type="predicted"/>
<dbReference type="AlphaFoldDB" id="A0AAN8SWR9"/>
<accession>A0AAN8SWR9</accession>
<name>A0AAN8SWR9_SOLBU</name>
<protein>
    <submittedName>
        <fullName evidence="1">Uncharacterized protein</fullName>
    </submittedName>
</protein>
<dbReference type="EMBL" id="JBANQN010000011">
    <property type="protein sequence ID" value="KAK6775905.1"/>
    <property type="molecule type" value="Genomic_DNA"/>
</dbReference>
<keyword evidence="2" id="KW-1185">Reference proteome</keyword>
<organism evidence="1 2">
    <name type="scientific">Solanum bulbocastanum</name>
    <name type="common">Wild potato</name>
    <dbReference type="NCBI Taxonomy" id="147425"/>
    <lineage>
        <taxon>Eukaryota</taxon>
        <taxon>Viridiplantae</taxon>
        <taxon>Streptophyta</taxon>
        <taxon>Embryophyta</taxon>
        <taxon>Tracheophyta</taxon>
        <taxon>Spermatophyta</taxon>
        <taxon>Magnoliopsida</taxon>
        <taxon>eudicotyledons</taxon>
        <taxon>Gunneridae</taxon>
        <taxon>Pentapetalae</taxon>
        <taxon>asterids</taxon>
        <taxon>lamiids</taxon>
        <taxon>Solanales</taxon>
        <taxon>Solanaceae</taxon>
        <taxon>Solanoideae</taxon>
        <taxon>Solaneae</taxon>
        <taxon>Solanum</taxon>
    </lineage>
</organism>
<reference evidence="1 2" key="1">
    <citation type="submission" date="2024-02" db="EMBL/GenBank/DDBJ databases">
        <title>de novo genome assembly of Solanum bulbocastanum strain 11H21.</title>
        <authorList>
            <person name="Hosaka A.J."/>
        </authorList>
    </citation>
    <scope>NUCLEOTIDE SEQUENCE [LARGE SCALE GENOMIC DNA]</scope>
    <source>
        <tissue evidence="1">Young leaves</tissue>
    </source>
</reference>
<sequence>MGASTSNLPFLNVEVVKKGVCLNLQQQRDLIKEVTQ</sequence>
<comment type="caution">
    <text evidence="1">The sequence shown here is derived from an EMBL/GenBank/DDBJ whole genome shotgun (WGS) entry which is preliminary data.</text>
</comment>
<gene>
    <name evidence="1" type="ORF">RDI58_026906</name>
</gene>
<evidence type="ECO:0000313" key="2">
    <source>
        <dbReference type="Proteomes" id="UP001371456"/>
    </source>
</evidence>